<dbReference type="Proteomes" id="UP000032233">
    <property type="component" value="Unassembled WGS sequence"/>
</dbReference>
<dbReference type="OrthoDB" id="5470455at2"/>
<feature type="region of interest" description="Disordered" evidence="2">
    <location>
        <begin position="14"/>
        <end position="54"/>
    </location>
</feature>
<evidence type="ECO:0000313" key="4">
    <source>
        <dbReference type="Proteomes" id="UP000032233"/>
    </source>
</evidence>
<accession>A0A0D2J813</accession>
<keyword evidence="4" id="KW-1185">Reference proteome</keyword>
<organism evidence="3 4">
    <name type="scientific">Dethiosulfatarculus sandiegensis</name>
    <dbReference type="NCBI Taxonomy" id="1429043"/>
    <lineage>
        <taxon>Bacteria</taxon>
        <taxon>Pseudomonadati</taxon>
        <taxon>Thermodesulfobacteriota</taxon>
        <taxon>Desulfarculia</taxon>
        <taxon>Desulfarculales</taxon>
        <taxon>Desulfarculaceae</taxon>
        <taxon>Dethiosulfatarculus</taxon>
    </lineage>
</organism>
<name>A0A0D2J813_9BACT</name>
<dbReference type="RefSeq" id="WP_044347965.1">
    <property type="nucleotide sequence ID" value="NZ_AZAC01000011.1"/>
</dbReference>
<gene>
    <name evidence="3" type="ORF">X474_08650</name>
</gene>
<comment type="caution">
    <text evidence="3">The sequence shown here is derived from an EMBL/GenBank/DDBJ whole genome shotgun (WGS) entry which is preliminary data.</text>
</comment>
<protein>
    <submittedName>
        <fullName evidence="3">Uncharacterized protein</fullName>
    </submittedName>
</protein>
<reference evidence="3 4" key="1">
    <citation type="submission" date="2013-11" db="EMBL/GenBank/DDBJ databases">
        <title>Metagenomic analysis of a methanogenic consortium involved in long chain n-alkane degradation.</title>
        <authorList>
            <person name="Davidova I.A."/>
            <person name="Callaghan A.V."/>
            <person name="Wawrik B."/>
            <person name="Pruitt S."/>
            <person name="Marks C."/>
            <person name="Duncan K.E."/>
            <person name="Suflita J.M."/>
        </authorList>
    </citation>
    <scope>NUCLEOTIDE SEQUENCE [LARGE SCALE GENOMIC DNA]</scope>
    <source>
        <strain evidence="3 4">SPR</strain>
    </source>
</reference>
<proteinExistence type="predicted"/>
<evidence type="ECO:0000256" key="2">
    <source>
        <dbReference type="SAM" id="MobiDB-lite"/>
    </source>
</evidence>
<sequence length="338" mass="36233">MRLEALVANHDHVAWGLSKNKNQPPPEKAPPQEESSVTPLDTAENKAEQGGFSPKGVIRNLLNGHFKGVADVRLRIVHKGELDALETGQVKEVLTQPTEMLADLRSDLEELMALDTELPLDSELAQRIAAMAGKVAELSQKDEVKLGQAKAAIDNLRTELDNLLLAIGDYLKQSENVTALEELIEPVDPQVAAGQEESAVAAPVPEQEVIPEPDALEEPSGDGTGQVAAGADAADPNQFLAEFLAKWQRTAADEEPAIPESAPQATALTAGDRLAAELDDLLDRLDQVTVLPPLSPPPDNQGIAYYKFLSMLQNPDKDEAAGLLTSEQNPIPQIDAVV</sequence>
<keyword evidence="1" id="KW-0175">Coiled coil</keyword>
<dbReference type="InParanoid" id="A0A0D2J813"/>
<feature type="coiled-coil region" evidence="1">
    <location>
        <begin position="146"/>
        <end position="173"/>
    </location>
</feature>
<evidence type="ECO:0000256" key="1">
    <source>
        <dbReference type="SAM" id="Coils"/>
    </source>
</evidence>
<evidence type="ECO:0000313" key="3">
    <source>
        <dbReference type="EMBL" id="KIX14329.1"/>
    </source>
</evidence>
<dbReference type="EMBL" id="AZAC01000011">
    <property type="protein sequence ID" value="KIX14329.1"/>
    <property type="molecule type" value="Genomic_DNA"/>
</dbReference>
<dbReference type="AlphaFoldDB" id="A0A0D2J813"/>